<name>A0ABN9L740_9NEOB</name>
<dbReference type="PROSITE" id="PS00108">
    <property type="entry name" value="PROTEIN_KINASE_ST"/>
    <property type="match status" value="1"/>
</dbReference>
<dbReference type="InterPro" id="IPR008271">
    <property type="entry name" value="Ser/Thr_kinase_AS"/>
</dbReference>
<feature type="region of interest" description="Disordered" evidence="8">
    <location>
        <begin position="539"/>
        <end position="562"/>
    </location>
</feature>
<keyword evidence="11" id="KW-1185">Reference proteome</keyword>
<keyword evidence="5" id="KW-0418">Kinase</keyword>
<reference evidence="10" key="1">
    <citation type="submission" date="2023-07" db="EMBL/GenBank/DDBJ databases">
        <authorList>
            <person name="Stuckert A."/>
        </authorList>
    </citation>
    <scope>NUCLEOTIDE SEQUENCE</scope>
</reference>
<proteinExistence type="predicted"/>
<dbReference type="InterPro" id="IPR011009">
    <property type="entry name" value="Kinase-like_dom_sf"/>
</dbReference>
<dbReference type="Pfam" id="PF00069">
    <property type="entry name" value="Pkinase"/>
    <property type="match status" value="1"/>
</dbReference>
<accession>A0ABN9L740</accession>
<comment type="caution">
    <text evidence="10">The sequence shown here is derived from an EMBL/GenBank/DDBJ whole genome shotgun (WGS) entry which is preliminary data.</text>
</comment>
<dbReference type="PANTHER" id="PTHR24351">
    <property type="entry name" value="RIBOSOMAL PROTEIN S6 KINASE"/>
    <property type="match status" value="1"/>
</dbReference>
<dbReference type="InterPro" id="IPR000719">
    <property type="entry name" value="Prot_kinase_dom"/>
</dbReference>
<evidence type="ECO:0000256" key="7">
    <source>
        <dbReference type="PROSITE-ProRule" id="PRU10141"/>
    </source>
</evidence>
<dbReference type="SMART" id="SM00220">
    <property type="entry name" value="S_TKc"/>
    <property type="match status" value="1"/>
</dbReference>
<dbReference type="Gene3D" id="3.30.200.20">
    <property type="entry name" value="Phosphorylase Kinase, domain 1"/>
    <property type="match status" value="1"/>
</dbReference>
<evidence type="ECO:0000313" key="11">
    <source>
        <dbReference type="Proteomes" id="UP001176940"/>
    </source>
</evidence>
<dbReference type="PROSITE" id="PS00107">
    <property type="entry name" value="PROTEIN_KINASE_ATP"/>
    <property type="match status" value="1"/>
</dbReference>
<evidence type="ECO:0000313" key="10">
    <source>
        <dbReference type="EMBL" id="CAJ0933329.1"/>
    </source>
</evidence>
<evidence type="ECO:0000259" key="9">
    <source>
        <dbReference type="PROSITE" id="PS50011"/>
    </source>
</evidence>
<evidence type="ECO:0000256" key="5">
    <source>
        <dbReference type="ARBA" id="ARBA00022777"/>
    </source>
</evidence>
<evidence type="ECO:0000256" key="6">
    <source>
        <dbReference type="ARBA" id="ARBA00022840"/>
    </source>
</evidence>
<feature type="domain" description="Protein kinase" evidence="9">
    <location>
        <begin position="13"/>
        <end position="264"/>
    </location>
</feature>
<evidence type="ECO:0000256" key="2">
    <source>
        <dbReference type="ARBA" id="ARBA00022553"/>
    </source>
</evidence>
<keyword evidence="1" id="KW-0723">Serine/threonine-protein kinase</keyword>
<evidence type="ECO:0000256" key="1">
    <source>
        <dbReference type="ARBA" id="ARBA00022527"/>
    </source>
</evidence>
<gene>
    <name evidence="10" type="ORF">RIMI_LOCUS5429846</name>
</gene>
<dbReference type="SUPFAM" id="SSF56112">
    <property type="entry name" value="Protein kinase-like (PK-like)"/>
    <property type="match status" value="1"/>
</dbReference>
<feature type="non-terminal residue" evidence="10">
    <location>
        <position position="562"/>
    </location>
</feature>
<protein>
    <recommendedName>
        <fullName evidence="9">Protein kinase domain-containing protein</fullName>
    </recommendedName>
</protein>
<dbReference type="Gene3D" id="1.10.510.10">
    <property type="entry name" value="Transferase(Phosphotransferase) domain 1"/>
    <property type="match status" value="1"/>
</dbReference>
<dbReference type="EMBL" id="CAUEEQ010009257">
    <property type="protein sequence ID" value="CAJ0933329.1"/>
    <property type="molecule type" value="Genomic_DNA"/>
</dbReference>
<keyword evidence="3" id="KW-0808">Transferase</keyword>
<keyword evidence="2" id="KW-0597">Phosphoprotein</keyword>
<dbReference type="PROSITE" id="PS50011">
    <property type="entry name" value="PROTEIN_KINASE_DOM"/>
    <property type="match status" value="1"/>
</dbReference>
<organism evidence="10 11">
    <name type="scientific">Ranitomeya imitator</name>
    <name type="common">mimic poison frog</name>
    <dbReference type="NCBI Taxonomy" id="111125"/>
    <lineage>
        <taxon>Eukaryota</taxon>
        <taxon>Metazoa</taxon>
        <taxon>Chordata</taxon>
        <taxon>Craniata</taxon>
        <taxon>Vertebrata</taxon>
        <taxon>Euteleostomi</taxon>
        <taxon>Amphibia</taxon>
        <taxon>Batrachia</taxon>
        <taxon>Anura</taxon>
        <taxon>Neobatrachia</taxon>
        <taxon>Hyloidea</taxon>
        <taxon>Dendrobatidae</taxon>
        <taxon>Dendrobatinae</taxon>
        <taxon>Ranitomeya</taxon>
    </lineage>
</organism>
<evidence type="ECO:0000256" key="4">
    <source>
        <dbReference type="ARBA" id="ARBA00022741"/>
    </source>
</evidence>
<keyword evidence="6 7" id="KW-0067">ATP-binding</keyword>
<evidence type="ECO:0000256" key="3">
    <source>
        <dbReference type="ARBA" id="ARBA00022679"/>
    </source>
</evidence>
<sequence length="562" mass="63361">MDNVKNPIDLSSFYFCKELGDGAFGQVILASDPDSEEQLAVKIVEKSHCKKEKVFTEVEILKMATGCRYLMSLRAFTETPSDYLIAMDYMARGDLFDYMVQSKPFDIETTRLFAAEMVCGLQFLHEHGIIHCDLKPENILLDDTGHIKITDFGLSAINVFKGVILKNIIGSKGYIAPEIMDGQGYNHLADSFSFGIILYRMTVGYEPFYCQGSLEEYSKSLDEDVPNFPPEMCFDAVDIIEGLLCKIPFLRFAITSFFRSHPFFDSIDWSDVESGRSDPPFRWDFCKYNILYKVVCENFQMDGKSAEWKENRMGKTCNHLTPRLLLRTMHTNSPTHEDGNSLDLVFSRLCSVDDFTNSPLPLSDHNLLSFSINNCHPAQVTPTFHTYRNIQAINTQKLMKNLQSSLAPISSISCPDSALKHYNETLQSALDEAAPPIHKTTGTDGNNRGTRCKHVSCSGAPGAQNTYNSALHLSKQTYFNTLITSLSNNPKRLFDTFQSLLNPREQAPTTDLRADDLANYFKEKIDHIRQEIISQSLHTMHCPPSPTASSSLSDFEAVTEEE</sequence>
<evidence type="ECO:0000256" key="8">
    <source>
        <dbReference type="SAM" id="MobiDB-lite"/>
    </source>
</evidence>
<feature type="binding site" evidence="7">
    <location>
        <position position="42"/>
    </location>
    <ligand>
        <name>ATP</name>
        <dbReference type="ChEBI" id="CHEBI:30616"/>
    </ligand>
</feature>
<dbReference type="Proteomes" id="UP001176940">
    <property type="component" value="Unassembled WGS sequence"/>
</dbReference>
<dbReference type="InterPro" id="IPR045270">
    <property type="entry name" value="STKc_AGC"/>
</dbReference>
<dbReference type="InterPro" id="IPR017441">
    <property type="entry name" value="Protein_kinase_ATP_BS"/>
</dbReference>
<dbReference type="CDD" id="cd05123">
    <property type="entry name" value="STKc_AGC"/>
    <property type="match status" value="1"/>
</dbReference>
<keyword evidence="4 7" id="KW-0547">Nucleotide-binding</keyword>